<evidence type="ECO:0000313" key="19">
    <source>
        <dbReference type="Proteomes" id="UP000292362"/>
    </source>
</evidence>
<dbReference type="Pfam" id="PF00856">
    <property type="entry name" value="SET"/>
    <property type="match status" value="1"/>
</dbReference>
<dbReference type="PROSITE" id="PS50016">
    <property type="entry name" value="ZF_PHD_2"/>
    <property type="match status" value="1"/>
</dbReference>
<dbReference type="SMART" id="SM00317">
    <property type="entry name" value="SET"/>
    <property type="match status" value="1"/>
</dbReference>
<evidence type="ECO:0000256" key="9">
    <source>
        <dbReference type="ARBA" id="ARBA00022853"/>
    </source>
</evidence>
<proteinExistence type="predicted"/>
<sequence length="981" mass="116984">MIWFEASSPYLEKLCSFCENPFPTDKCSYCSVSLHRSCIIEHLKVNNECLIVRTCKYCNVDKRCELELQKNIANSFFNLTNKFENSDFKNKNEILLENTNFDRKKEFPIEIKKLEIYDAAKQIFTNPLKFYSVISNLQNYKETIIEANKEKNERSEFLSSAKISNILQTFSKNIETAICKKCERFFHSYENKIKKEKNIFDICLDCRYCISCNVFSYENVLLFFLGKYIVFCQNCEIIFKKNEMCNICFKEFKTDDFDIEMMQCDFCHRWIHLDCDARISYDNYLLLSKNSYLCVECTEGLGFDYNKIFIGNISNYDSDSEYDVDCNENIESEDINFKTNEMEKTLILNDQVEENKINSENSIESCNYKDKNCDSIDFYFNIPNLNIFENNLENKKIDFSKAVNFENQLFSFNEDFTEKDKSSILRKYLIYYKNDDLKCLICCRDLRRFSVHQSTRLICIKNSFPNLYVHICCVFYYWLEFRRIKISVTNKKISGIENRCINYKDIFEKTMDLNCEKNSDCELNNNRIKRKYKKKNTQLLEEAFKKDLESENKHTNNLKIIRKRKIKSVESENIFPLEIIYKSIKSFSCVLCKENGANIKCIDCKDGYYHFDCSLNILFIGQSTVPRCRNHFFVQYFEFGKIVCFKNRKEKNETQKDKNIELGSANATEKNEISEQEIGKIKTKRGRKKKKYLIEERNESNKEKHLNMCLRYKNVIYMNDLWCKIFFLQKTKNFLFFDGFSFWINENKVFFPEISYLQTNSEEITIEDLFLLNEDGYKTFLNVKKKRNVGKRSKHECLDFEHQIIKENYLNSNFSKLIYFFSKYFLLKKFNMTLTYFLNFVELEKGYCLKKSQIQGYGLFANRVFLPDEPVIKYIGEMIDVTESNFRESFYGKDRCYMFKYDDDMIIDATMLGGLAKYINHSCDPNCYSTKVVCGDNIYIFICSKRIITVDEELSYDYFFEIDEFNVECQCGSKKCKKYLH</sequence>
<feature type="domain" description="Post-SET" evidence="17">
    <location>
        <begin position="965"/>
        <end position="981"/>
    </location>
</feature>
<feature type="domain" description="PHD-type" evidence="15">
    <location>
        <begin position="242"/>
        <end position="300"/>
    </location>
</feature>
<evidence type="ECO:0000256" key="3">
    <source>
        <dbReference type="ARBA" id="ARBA00022603"/>
    </source>
</evidence>
<dbReference type="InterPro" id="IPR011011">
    <property type="entry name" value="Znf_FYVE_PHD"/>
</dbReference>
<dbReference type="SUPFAM" id="SSF82199">
    <property type="entry name" value="SET domain"/>
    <property type="match status" value="1"/>
</dbReference>
<dbReference type="EMBL" id="PITJ01000662">
    <property type="protein sequence ID" value="TBU01639.1"/>
    <property type="molecule type" value="Genomic_DNA"/>
</dbReference>
<dbReference type="Proteomes" id="UP000292362">
    <property type="component" value="Unassembled WGS sequence"/>
</dbReference>
<dbReference type="InterPro" id="IPR019787">
    <property type="entry name" value="Znf_PHD-finger"/>
</dbReference>
<evidence type="ECO:0000256" key="6">
    <source>
        <dbReference type="ARBA" id="ARBA00022723"/>
    </source>
</evidence>
<comment type="caution">
    <text evidence="18">The sequence shown here is derived from an EMBL/GenBank/DDBJ whole genome shotgun (WGS) entry which is preliminary data.</text>
</comment>
<keyword evidence="3" id="KW-0489">Methyltransferase</keyword>
<comment type="subcellular location">
    <subcellularLocation>
        <location evidence="1">Nucleus</location>
    </subcellularLocation>
</comment>
<evidence type="ECO:0000256" key="1">
    <source>
        <dbReference type="ARBA" id="ARBA00004123"/>
    </source>
</evidence>
<dbReference type="Gene3D" id="3.30.40.10">
    <property type="entry name" value="Zinc/RING finger domain, C3HC4 (zinc finger)"/>
    <property type="match status" value="1"/>
</dbReference>
<keyword evidence="8" id="KW-0862">Zinc</keyword>
<evidence type="ECO:0000256" key="11">
    <source>
        <dbReference type="ARBA" id="ARBA00047571"/>
    </source>
</evidence>
<evidence type="ECO:0000256" key="12">
    <source>
        <dbReference type="ARBA" id="ARBA00047583"/>
    </source>
</evidence>
<organism evidence="18 19">
    <name type="scientific">Hamiltosporidium tvaerminnensis</name>
    <dbReference type="NCBI Taxonomy" id="1176355"/>
    <lineage>
        <taxon>Eukaryota</taxon>
        <taxon>Fungi</taxon>
        <taxon>Fungi incertae sedis</taxon>
        <taxon>Microsporidia</taxon>
        <taxon>Dubosqiidae</taxon>
        <taxon>Hamiltosporidium</taxon>
    </lineage>
</organism>
<gene>
    <name evidence="18" type="ORF">CWI37_0662p0010</name>
</gene>
<dbReference type="SMART" id="SM00249">
    <property type="entry name" value="PHD"/>
    <property type="match status" value="2"/>
</dbReference>
<evidence type="ECO:0000256" key="4">
    <source>
        <dbReference type="ARBA" id="ARBA00022679"/>
    </source>
</evidence>
<evidence type="ECO:0000259" key="16">
    <source>
        <dbReference type="PROSITE" id="PS50280"/>
    </source>
</evidence>
<dbReference type="PANTHER" id="PTHR45814">
    <property type="entry name" value="HISTONE-LYSINE N-METHYLTRANSFERASE SETD1"/>
    <property type="match status" value="1"/>
</dbReference>
<evidence type="ECO:0000256" key="5">
    <source>
        <dbReference type="ARBA" id="ARBA00022691"/>
    </source>
</evidence>
<dbReference type="PROSITE" id="PS50868">
    <property type="entry name" value="POST_SET"/>
    <property type="match status" value="1"/>
</dbReference>
<evidence type="ECO:0000256" key="13">
    <source>
        <dbReference type="ARBA" id="ARBA00049129"/>
    </source>
</evidence>
<evidence type="ECO:0000256" key="10">
    <source>
        <dbReference type="ARBA" id="ARBA00023242"/>
    </source>
</evidence>
<dbReference type="GO" id="GO:0048188">
    <property type="term" value="C:Set1C/COMPASS complex"/>
    <property type="evidence" value="ECO:0007669"/>
    <property type="project" value="TreeGrafter"/>
</dbReference>
<dbReference type="Gene3D" id="2.170.270.10">
    <property type="entry name" value="SET domain"/>
    <property type="match status" value="1"/>
</dbReference>
<dbReference type="SUPFAM" id="SSF57903">
    <property type="entry name" value="FYVE/PHD zinc finger"/>
    <property type="match status" value="1"/>
</dbReference>
<dbReference type="InterPro" id="IPR003616">
    <property type="entry name" value="Post-SET_dom"/>
</dbReference>
<dbReference type="PANTHER" id="PTHR45814:SF2">
    <property type="entry name" value="HISTONE-LYSINE N-METHYLTRANSFERASE SETD1"/>
    <property type="match status" value="1"/>
</dbReference>
<comment type="catalytic activity">
    <reaction evidence="13">
        <text>N(6),N(6)-dimethyl-L-lysyl(4)-[histone H3] + S-adenosyl-L-methionine = N(6),N(6),N(6)-trimethyl-L-lysyl(4)-[histone H3] + S-adenosyl-L-homocysteine + H(+)</text>
        <dbReference type="Rhea" id="RHEA:60272"/>
        <dbReference type="Rhea" id="RHEA-COMP:15537"/>
        <dbReference type="Rhea" id="RHEA-COMP:15540"/>
        <dbReference type="ChEBI" id="CHEBI:15378"/>
        <dbReference type="ChEBI" id="CHEBI:57856"/>
        <dbReference type="ChEBI" id="CHEBI:59789"/>
        <dbReference type="ChEBI" id="CHEBI:61961"/>
        <dbReference type="ChEBI" id="CHEBI:61976"/>
    </reaction>
</comment>
<evidence type="ECO:0000259" key="15">
    <source>
        <dbReference type="PROSITE" id="PS50016"/>
    </source>
</evidence>
<keyword evidence="9" id="KW-0156">Chromatin regulator</keyword>
<protein>
    <recommendedName>
        <fullName evidence="2">[histone H3]-lysine(4) N-trimethyltransferase</fullName>
        <ecNumber evidence="2">2.1.1.354</ecNumber>
    </recommendedName>
</protein>
<feature type="domain" description="SET" evidence="16">
    <location>
        <begin position="845"/>
        <end position="959"/>
    </location>
</feature>
<keyword evidence="10" id="KW-0539">Nucleus</keyword>
<dbReference type="InterPro" id="IPR001214">
    <property type="entry name" value="SET_dom"/>
</dbReference>
<keyword evidence="4" id="KW-0808">Transferase</keyword>
<dbReference type="GO" id="GO:0140999">
    <property type="term" value="F:histone H3K4 trimethyltransferase activity"/>
    <property type="evidence" value="ECO:0007669"/>
    <property type="project" value="UniProtKB-EC"/>
</dbReference>
<evidence type="ECO:0000256" key="7">
    <source>
        <dbReference type="ARBA" id="ARBA00022771"/>
    </source>
</evidence>
<dbReference type="InterPro" id="IPR044570">
    <property type="entry name" value="Set1-like"/>
</dbReference>
<keyword evidence="7 14" id="KW-0863">Zinc-finger</keyword>
<evidence type="ECO:0000259" key="17">
    <source>
        <dbReference type="PROSITE" id="PS50868"/>
    </source>
</evidence>
<comment type="catalytic activity">
    <reaction evidence="12">
        <text>N(6)-methyl-L-lysyl(4)-[histone H3] + S-adenosyl-L-methionine = N(6),N(6)-dimethyl-L-lysyl(4)-[histone H3] + S-adenosyl-L-homocysteine + H(+)</text>
        <dbReference type="Rhea" id="RHEA:60268"/>
        <dbReference type="Rhea" id="RHEA-COMP:15540"/>
        <dbReference type="Rhea" id="RHEA-COMP:15543"/>
        <dbReference type="ChEBI" id="CHEBI:15378"/>
        <dbReference type="ChEBI" id="CHEBI:57856"/>
        <dbReference type="ChEBI" id="CHEBI:59789"/>
        <dbReference type="ChEBI" id="CHEBI:61929"/>
        <dbReference type="ChEBI" id="CHEBI:61976"/>
    </reaction>
</comment>
<dbReference type="PROSITE" id="PS50280">
    <property type="entry name" value="SET"/>
    <property type="match status" value="1"/>
</dbReference>
<dbReference type="VEuPathDB" id="MicrosporidiaDB:CWI37_0662p0010"/>
<dbReference type="AlphaFoldDB" id="A0A4Q9L2I4"/>
<dbReference type="EC" id="2.1.1.354" evidence="2"/>
<dbReference type="InterPro" id="IPR046341">
    <property type="entry name" value="SET_dom_sf"/>
</dbReference>
<dbReference type="GO" id="GO:0008270">
    <property type="term" value="F:zinc ion binding"/>
    <property type="evidence" value="ECO:0007669"/>
    <property type="project" value="UniProtKB-KW"/>
</dbReference>
<evidence type="ECO:0000256" key="14">
    <source>
        <dbReference type="PROSITE-ProRule" id="PRU00146"/>
    </source>
</evidence>
<evidence type="ECO:0000256" key="2">
    <source>
        <dbReference type="ARBA" id="ARBA00012182"/>
    </source>
</evidence>
<accession>A0A4Q9L2I4</accession>
<evidence type="ECO:0000256" key="8">
    <source>
        <dbReference type="ARBA" id="ARBA00022833"/>
    </source>
</evidence>
<keyword evidence="5" id="KW-0949">S-adenosyl-L-methionine</keyword>
<evidence type="ECO:0000313" key="18">
    <source>
        <dbReference type="EMBL" id="TBU01639.1"/>
    </source>
</evidence>
<keyword evidence="6" id="KW-0479">Metal-binding</keyword>
<dbReference type="InterPro" id="IPR013083">
    <property type="entry name" value="Znf_RING/FYVE/PHD"/>
</dbReference>
<name>A0A4Q9L2I4_9MICR</name>
<reference evidence="18 19" key="1">
    <citation type="submission" date="2017-12" db="EMBL/GenBank/DDBJ databases">
        <authorList>
            <person name="Pombert J.-F."/>
            <person name="Haag K.L."/>
            <person name="Ebert D."/>
        </authorList>
    </citation>
    <scope>NUCLEOTIDE SEQUENCE [LARGE SCALE GENOMIC DNA]</scope>
    <source>
        <strain evidence="18">FI-OER-3-3</strain>
    </source>
</reference>
<dbReference type="GO" id="GO:0032259">
    <property type="term" value="P:methylation"/>
    <property type="evidence" value="ECO:0007669"/>
    <property type="project" value="UniProtKB-KW"/>
</dbReference>
<dbReference type="InterPro" id="IPR001965">
    <property type="entry name" value="Znf_PHD"/>
</dbReference>
<comment type="catalytic activity">
    <reaction evidence="11">
        <text>L-lysyl(4)-[histone H3] + 3 S-adenosyl-L-methionine = N(6),N(6),N(6)-trimethyl-L-lysyl(4)-[histone H3] + 3 S-adenosyl-L-homocysteine + 3 H(+)</text>
        <dbReference type="Rhea" id="RHEA:60260"/>
        <dbReference type="Rhea" id="RHEA-COMP:15537"/>
        <dbReference type="Rhea" id="RHEA-COMP:15547"/>
        <dbReference type="ChEBI" id="CHEBI:15378"/>
        <dbReference type="ChEBI" id="CHEBI:29969"/>
        <dbReference type="ChEBI" id="CHEBI:57856"/>
        <dbReference type="ChEBI" id="CHEBI:59789"/>
        <dbReference type="ChEBI" id="CHEBI:61961"/>
        <dbReference type="EC" id="2.1.1.354"/>
    </reaction>
</comment>